<dbReference type="InterPro" id="IPR016194">
    <property type="entry name" value="SPOC-like_C_dom_sf"/>
</dbReference>
<evidence type="ECO:0000313" key="5">
    <source>
        <dbReference type="Proteomes" id="UP000183924"/>
    </source>
</evidence>
<dbReference type="AlphaFoldDB" id="A0A1J8NFV3"/>
<dbReference type="FunFam" id="2.40.290.10:FF:000004">
    <property type="entry name" value="Non-homologous end joining protein Ku"/>
    <property type="match status" value="1"/>
</dbReference>
<keyword evidence="2" id="KW-0227">DNA damage</keyword>
<dbReference type="PIRSF" id="PIRSF006493">
    <property type="entry name" value="Prok_Ku"/>
    <property type="match status" value="1"/>
</dbReference>
<comment type="subunit">
    <text evidence="2">Homodimer. Interacts with LigD.</text>
</comment>
<feature type="domain" description="Ku" evidence="3">
    <location>
        <begin position="53"/>
        <end position="181"/>
    </location>
</feature>
<dbReference type="NCBIfam" id="TIGR02772">
    <property type="entry name" value="Ku_bact"/>
    <property type="match status" value="1"/>
</dbReference>
<protein>
    <recommendedName>
        <fullName evidence="2">Non-homologous end joining protein Ku</fullName>
    </recommendedName>
</protein>
<dbReference type="Pfam" id="PF02735">
    <property type="entry name" value="Ku"/>
    <property type="match status" value="1"/>
</dbReference>
<comment type="function">
    <text evidence="2">With LigD forms a non-homologous end joining (NHEJ) DNA repair enzyme, which repairs dsDNA breaks with reduced fidelity. Binds linear dsDNA with 5'- and 3'- overhangs but not closed circular dsDNA nor ssDNA. Recruits and stimulates the ligase activity of LigD.</text>
</comment>
<comment type="caution">
    <text evidence="4">The sequence shown here is derived from an EMBL/GenBank/DDBJ whole genome shotgun (WGS) entry which is preliminary data.</text>
</comment>
<dbReference type="GO" id="GO:0003690">
    <property type="term" value="F:double-stranded DNA binding"/>
    <property type="evidence" value="ECO:0007669"/>
    <property type="project" value="UniProtKB-UniRule"/>
</dbReference>
<evidence type="ECO:0000313" key="4">
    <source>
        <dbReference type="EMBL" id="OIZ94217.1"/>
    </source>
</evidence>
<proteinExistence type="inferred from homology"/>
<dbReference type="Proteomes" id="UP000183924">
    <property type="component" value="Unassembled WGS sequence"/>
</dbReference>
<organism evidence="4 5">
    <name type="scientific">Candidatus Rickettsiella isopodorum</name>
    <dbReference type="NCBI Taxonomy" id="1225476"/>
    <lineage>
        <taxon>Bacteria</taxon>
        <taxon>Pseudomonadati</taxon>
        <taxon>Pseudomonadota</taxon>
        <taxon>Gammaproteobacteria</taxon>
        <taxon>Legionellales</taxon>
        <taxon>Coxiellaceae</taxon>
        <taxon>Rickettsiella</taxon>
    </lineage>
</organism>
<dbReference type="InterPro" id="IPR009187">
    <property type="entry name" value="Prok_Ku"/>
</dbReference>
<keyword evidence="2" id="KW-0233">DNA recombination</keyword>
<gene>
    <name evidence="2" type="primary">ku</name>
    <name evidence="4" type="ORF">A1D18_05015</name>
</gene>
<dbReference type="PANTHER" id="PTHR41251:SF1">
    <property type="entry name" value="NON-HOMOLOGOUS END JOINING PROTEIN KU"/>
    <property type="match status" value="1"/>
</dbReference>
<dbReference type="RefSeq" id="WP_071662713.1">
    <property type="nucleotide sequence ID" value="NZ_LUKY01000033.1"/>
</dbReference>
<dbReference type="EMBL" id="LUKY01000033">
    <property type="protein sequence ID" value="OIZ94217.1"/>
    <property type="molecule type" value="Genomic_DNA"/>
</dbReference>
<reference evidence="4 5" key="1">
    <citation type="submission" date="2016-03" db="EMBL/GenBank/DDBJ databases">
        <title>Comparative genomics of Rickettsiella.</title>
        <authorList>
            <person name="Chandler C."/>
            <person name="Wang Y."/>
        </authorList>
    </citation>
    <scope>NUCLEOTIDE SEQUENCE [LARGE SCALE GENOMIC DNA]</scope>
    <source>
        <strain evidence="4 5">RCFS May 2013</strain>
    </source>
</reference>
<dbReference type="HAMAP" id="MF_01875">
    <property type="entry name" value="Prokaryotic_Ku"/>
    <property type="match status" value="1"/>
</dbReference>
<dbReference type="InterPro" id="IPR006164">
    <property type="entry name" value="DNA_bd_Ku70/Ku80"/>
</dbReference>
<dbReference type="PANTHER" id="PTHR41251">
    <property type="entry name" value="NON-HOMOLOGOUS END JOINING PROTEIN KU"/>
    <property type="match status" value="1"/>
</dbReference>
<dbReference type="CDD" id="cd00789">
    <property type="entry name" value="KU_like"/>
    <property type="match status" value="1"/>
</dbReference>
<dbReference type="SMART" id="SM00559">
    <property type="entry name" value="Ku78"/>
    <property type="match status" value="1"/>
</dbReference>
<evidence type="ECO:0000256" key="1">
    <source>
        <dbReference type="ARBA" id="ARBA00023125"/>
    </source>
</evidence>
<keyword evidence="1 2" id="KW-0238">DNA-binding</keyword>
<accession>A0A1J8NFV3</accession>
<dbReference type="GO" id="GO:0006310">
    <property type="term" value="P:DNA recombination"/>
    <property type="evidence" value="ECO:0007669"/>
    <property type="project" value="UniProtKB-KW"/>
</dbReference>
<dbReference type="SUPFAM" id="SSF100939">
    <property type="entry name" value="SPOC domain-like"/>
    <property type="match status" value="1"/>
</dbReference>
<evidence type="ECO:0000256" key="2">
    <source>
        <dbReference type="HAMAP-Rule" id="MF_01875"/>
    </source>
</evidence>
<dbReference type="Gene3D" id="2.40.290.10">
    <property type="match status" value="1"/>
</dbReference>
<evidence type="ECO:0000259" key="3">
    <source>
        <dbReference type="SMART" id="SM00559"/>
    </source>
</evidence>
<dbReference type="GO" id="GO:0006303">
    <property type="term" value="P:double-strand break repair via nonhomologous end joining"/>
    <property type="evidence" value="ECO:0007669"/>
    <property type="project" value="UniProtKB-UniRule"/>
</dbReference>
<comment type="similarity">
    <text evidence="2">Belongs to the prokaryotic Ku family.</text>
</comment>
<keyword evidence="5" id="KW-1185">Reference proteome</keyword>
<dbReference type="OrthoDB" id="9795084at2"/>
<name>A0A1J8NFV3_9COXI</name>
<sequence length="270" mass="31636">MVRPIWKGYITFGLVNIPVILYPAEKKFDIQFKLIDSRDKARIRYMRINEHTGEEVPWTDIAKGYEYDDNNYWVLKQSDIKAISGEHSKTIDIVTFVNKNSISTMDFEKPYYLVPDKKGQKAYVLLREILKDTKKVGISKVIIHTREYLAALIPYENALVLNLLRYHQELRKVADFEFPSANVKAYKISAKEIEIAKQLVNGMTTKWNPKDYHDVFRETLSKWVEAKIHHKKVSAKRIKTKLKKSNVIDFVDLLKKSLEKNKQKTSKKRG</sequence>
<keyword evidence="2" id="KW-0234">DNA repair</keyword>